<evidence type="ECO:0000313" key="3">
    <source>
        <dbReference type="EMBL" id="AUP80068.1"/>
    </source>
</evidence>
<dbReference type="Proteomes" id="UP000235826">
    <property type="component" value="Chromosome"/>
</dbReference>
<sequence>MKRLQDKIAIITGAADGIGLAISKVFAKEGAIVVMGDINFEKCQQEADAISKNIGKAIAKKCDVGHTKEVNELINQTLKTYGKIDVLINNAAVAISGNITEMPEEDWDKVINTNLKSVYRTIKAVLPIMLKQHSGSVINMSSTQAFRSWDNWTAYAGAKGAILSMTNQLAGQFGDRGVRFNTISPGAIMTPLNQKRVETEGDGFLNASRNMSPMNRMGTANEVAMTALFLASDEAKFITGEDIKIDGGLCTLPRYVEE</sequence>
<dbReference type="PRINTS" id="PR00080">
    <property type="entry name" value="SDRFAMILY"/>
</dbReference>
<dbReference type="OrthoDB" id="597477at2"/>
<dbReference type="EMBL" id="CP025791">
    <property type="protein sequence ID" value="AUP80068.1"/>
    <property type="molecule type" value="Genomic_DNA"/>
</dbReference>
<dbReference type="Pfam" id="PF13561">
    <property type="entry name" value="adh_short_C2"/>
    <property type="match status" value="1"/>
</dbReference>
<proteinExistence type="inferred from homology"/>
<keyword evidence="2" id="KW-0560">Oxidoreductase</keyword>
<dbReference type="Gene3D" id="3.40.50.720">
    <property type="entry name" value="NAD(P)-binding Rossmann-like Domain"/>
    <property type="match status" value="1"/>
</dbReference>
<name>A0A2K9PTC9_9FLAO</name>
<dbReference type="CDD" id="cd05233">
    <property type="entry name" value="SDR_c"/>
    <property type="match status" value="1"/>
</dbReference>
<dbReference type="PANTHER" id="PTHR43477">
    <property type="entry name" value="DIHYDROANTICAPSIN 7-DEHYDROGENASE"/>
    <property type="match status" value="1"/>
</dbReference>
<dbReference type="NCBIfam" id="NF005559">
    <property type="entry name" value="PRK07231.1"/>
    <property type="match status" value="1"/>
</dbReference>
<keyword evidence="4" id="KW-1185">Reference proteome</keyword>
<protein>
    <submittedName>
        <fullName evidence="3">Short-chain dehydrogenase</fullName>
    </submittedName>
</protein>
<dbReference type="AlphaFoldDB" id="A0A2K9PTC9"/>
<accession>A0A2K9PTC9</accession>
<dbReference type="PANTHER" id="PTHR43477:SF1">
    <property type="entry name" value="DIHYDROANTICAPSIN 7-DEHYDROGENASE"/>
    <property type="match status" value="1"/>
</dbReference>
<dbReference type="FunFam" id="3.40.50.720:FF:000084">
    <property type="entry name" value="Short-chain dehydrogenase reductase"/>
    <property type="match status" value="1"/>
</dbReference>
<evidence type="ECO:0000313" key="4">
    <source>
        <dbReference type="Proteomes" id="UP000235826"/>
    </source>
</evidence>
<organism evidence="3 4">
    <name type="scientific">Flavivirga eckloniae</name>
    <dbReference type="NCBI Taxonomy" id="1803846"/>
    <lineage>
        <taxon>Bacteria</taxon>
        <taxon>Pseudomonadati</taxon>
        <taxon>Bacteroidota</taxon>
        <taxon>Flavobacteriia</taxon>
        <taxon>Flavobacteriales</taxon>
        <taxon>Flavobacteriaceae</taxon>
        <taxon>Flavivirga</taxon>
    </lineage>
</organism>
<dbReference type="KEGG" id="fek:C1H87_15685"/>
<dbReference type="InterPro" id="IPR002347">
    <property type="entry name" value="SDR_fam"/>
</dbReference>
<dbReference type="PRINTS" id="PR00081">
    <property type="entry name" value="GDHRDH"/>
</dbReference>
<dbReference type="RefSeq" id="WP_102756720.1">
    <property type="nucleotide sequence ID" value="NZ_CP025791.1"/>
</dbReference>
<evidence type="ECO:0000256" key="2">
    <source>
        <dbReference type="ARBA" id="ARBA00023002"/>
    </source>
</evidence>
<dbReference type="InterPro" id="IPR051122">
    <property type="entry name" value="SDR_DHRS6-like"/>
</dbReference>
<dbReference type="SUPFAM" id="SSF51735">
    <property type="entry name" value="NAD(P)-binding Rossmann-fold domains"/>
    <property type="match status" value="1"/>
</dbReference>
<dbReference type="GO" id="GO:0016491">
    <property type="term" value="F:oxidoreductase activity"/>
    <property type="evidence" value="ECO:0007669"/>
    <property type="project" value="UniProtKB-KW"/>
</dbReference>
<evidence type="ECO:0000256" key="1">
    <source>
        <dbReference type="ARBA" id="ARBA00006484"/>
    </source>
</evidence>
<dbReference type="InterPro" id="IPR036291">
    <property type="entry name" value="NAD(P)-bd_dom_sf"/>
</dbReference>
<gene>
    <name evidence="3" type="ORF">C1H87_15685</name>
</gene>
<comment type="similarity">
    <text evidence="1">Belongs to the short-chain dehydrogenases/reductases (SDR) family.</text>
</comment>
<dbReference type="PROSITE" id="PS00061">
    <property type="entry name" value="ADH_SHORT"/>
    <property type="match status" value="1"/>
</dbReference>
<dbReference type="InterPro" id="IPR020904">
    <property type="entry name" value="Sc_DH/Rdtase_CS"/>
</dbReference>
<reference evidence="3 4" key="1">
    <citation type="submission" date="2018-01" db="EMBL/GenBank/DDBJ databases">
        <title>Complete genome sequence of Flavivirga eckloniae ECD14 isolated from seaweed Ecklonia cava.</title>
        <authorList>
            <person name="Lee J.H."/>
            <person name="Baik K.S."/>
            <person name="Seong C.N."/>
        </authorList>
    </citation>
    <scope>NUCLEOTIDE SEQUENCE [LARGE SCALE GENOMIC DNA]</scope>
    <source>
        <strain evidence="3 4">ECD14</strain>
    </source>
</reference>